<feature type="region of interest" description="Disordered" evidence="1">
    <location>
        <begin position="37"/>
        <end position="62"/>
    </location>
</feature>
<dbReference type="EMBL" id="CP017248">
    <property type="protein sequence ID" value="AOR31086.1"/>
    <property type="molecule type" value="Genomic_DNA"/>
</dbReference>
<protein>
    <submittedName>
        <fullName evidence="2">Uncharacterized protein</fullName>
    </submittedName>
</protein>
<dbReference type="AlphaFoldDB" id="A0A1D7Y6E5"/>
<dbReference type="RefSeq" id="WP_069777734.1">
    <property type="nucleotide sequence ID" value="NZ_CP017248.1"/>
</dbReference>
<name>A0A1D7Y6E5_9ACTN</name>
<sequence>MAEYARGVLARLTDLGRDLKPGSWRPGPVYAMEIAKPARPVAGDGTMRPLRDPARDDADDDG</sequence>
<evidence type="ECO:0000313" key="2">
    <source>
        <dbReference type="EMBL" id="AOR31086.1"/>
    </source>
</evidence>
<accession>A0A1D7Y6E5</accession>
<evidence type="ECO:0000256" key="1">
    <source>
        <dbReference type="SAM" id="MobiDB-lite"/>
    </source>
</evidence>
<dbReference type="KEGG" id="spun:BFF78_08555"/>
<organism evidence="2 3">
    <name type="scientific">Streptomyces fodineus</name>
    <dbReference type="NCBI Taxonomy" id="1904616"/>
    <lineage>
        <taxon>Bacteria</taxon>
        <taxon>Bacillati</taxon>
        <taxon>Actinomycetota</taxon>
        <taxon>Actinomycetes</taxon>
        <taxon>Kitasatosporales</taxon>
        <taxon>Streptomycetaceae</taxon>
        <taxon>Streptomyces</taxon>
    </lineage>
</organism>
<gene>
    <name evidence="2" type="ORF">BFF78_08555</name>
</gene>
<proteinExistence type="predicted"/>
<keyword evidence="3" id="KW-1185">Reference proteome</keyword>
<evidence type="ECO:0000313" key="3">
    <source>
        <dbReference type="Proteomes" id="UP000094960"/>
    </source>
</evidence>
<dbReference type="Proteomes" id="UP000094960">
    <property type="component" value="Chromosome"/>
</dbReference>
<reference evidence="3" key="1">
    <citation type="submission" date="2016-09" db="EMBL/GenBank/DDBJ databases">
        <title>Streptomyces puniciscabiei strain:TW1S1 Genome sequencing and assembly.</title>
        <authorList>
            <person name="Kim M.-K."/>
            <person name="Kim S.B."/>
        </authorList>
    </citation>
    <scope>NUCLEOTIDE SEQUENCE [LARGE SCALE GENOMIC DNA]</scope>
    <source>
        <strain evidence="3">TW1S1</strain>
    </source>
</reference>